<evidence type="ECO:0000313" key="7">
    <source>
        <dbReference type="EMBL" id="QJR13823.1"/>
    </source>
</evidence>
<evidence type="ECO:0000256" key="2">
    <source>
        <dbReference type="ARBA" id="ARBA00022692"/>
    </source>
</evidence>
<evidence type="ECO:0000256" key="1">
    <source>
        <dbReference type="ARBA" id="ARBA00004141"/>
    </source>
</evidence>
<dbReference type="InterPro" id="IPR006153">
    <property type="entry name" value="Cation/H_exchanger_TM"/>
</dbReference>
<dbReference type="RefSeq" id="WP_171160563.1">
    <property type="nucleotide sequence ID" value="NZ_CP053073.1"/>
</dbReference>
<feature type="transmembrane region" description="Helical" evidence="5">
    <location>
        <begin position="331"/>
        <end position="351"/>
    </location>
</feature>
<comment type="subcellular location">
    <subcellularLocation>
        <location evidence="1">Membrane</location>
        <topology evidence="1">Multi-pass membrane protein</topology>
    </subcellularLocation>
</comment>
<dbReference type="InParanoid" id="A0A6M4H552"/>
<dbReference type="Proteomes" id="UP000503096">
    <property type="component" value="Chromosome"/>
</dbReference>
<dbReference type="EMBL" id="CP053073">
    <property type="protein sequence ID" value="QJR13823.1"/>
    <property type="molecule type" value="Genomic_DNA"/>
</dbReference>
<keyword evidence="4 5" id="KW-0472">Membrane</keyword>
<dbReference type="KEGG" id="upl:DSM104440_00613"/>
<feature type="transmembrane region" description="Helical" evidence="5">
    <location>
        <begin position="12"/>
        <end position="29"/>
    </location>
</feature>
<dbReference type="GO" id="GO:0016020">
    <property type="term" value="C:membrane"/>
    <property type="evidence" value="ECO:0007669"/>
    <property type="project" value="UniProtKB-SubCell"/>
</dbReference>
<dbReference type="GO" id="GO:1902600">
    <property type="term" value="P:proton transmembrane transport"/>
    <property type="evidence" value="ECO:0007669"/>
    <property type="project" value="InterPro"/>
</dbReference>
<feature type="transmembrane region" description="Helical" evidence="5">
    <location>
        <begin position="363"/>
        <end position="385"/>
    </location>
</feature>
<feature type="transmembrane region" description="Helical" evidence="5">
    <location>
        <begin position="280"/>
        <end position="296"/>
    </location>
</feature>
<dbReference type="Pfam" id="PF00999">
    <property type="entry name" value="Na_H_Exchanger"/>
    <property type="match status" value="1"/>
</dbReference>
<feature type="transmembrane region" description="Helical" evidence="5">
    <location>
        <begin position="95"/>
        <end position="118"/>
    </location>
</feature>
<evidence type="ECO:0000256" key="5">
    <source>
        <dbReference type="SAM" id="Phobius"/>
    </source>
</evidence>
<accession>A0A6M4H552</accession>
<dbReference type="PANTHER" id="PTHR43021:SF2">
    <property type="entry name" value="CATION_H+ EXCHANGER DOMAIN-CONTAINING PROTEIN"/>
    <property type="match status" value="1"/>
</dbReference>
<protein>
    <recommendedName>
        <fullName evidence="6">Cation/H+ exchanger transmembrane domain-containing protein</fullName>
    </recommendedName>
</protein>
<proteinExistence type="predicted"/>
<sequence length="408" mass="43068">MDLSFLPKLPLTLSYPLLFGVLLIAGMLGGEAARTIRLPRVIGYVLVGFAIAPMASAVNMGPLVEEARIFVDIALGLVLFDLGRRMDLAWMKRDWTLAASGLAESIATFGFVFASLVWLDFPVLQSGLAAAIAMATSPAVLLLAVEDHRADGQVTERALNLVALNSLFASVLVTILLASVHYQVALDLDTAFLHPLYLFAGSLVLGGAVATLARVLARMVEKSPELHFALIVGLVVGAVGIAQALKLSVILALLAFGLFVRNDERRHDLLNVDLGRASRLFYIVLFVITGASLPLSSFETAGWIAIAFVAARAAGKFVGVLTFAPLGGLRLGQAISLGAVLMPMSSLALLLQHDIAKLFPEFGQTLAAVIIASVIIMEIVGPIAVQWGLRHAGETAPLPAVPANAVKA</sequence>
<feature type="transmembrane region" description="Helical" evidence="5">
    <location>
        <begin position="124"/>
        <end position="146"/>
    </location>
</feature>
<feature type="transmembrane region" description="Helical" evidence="5">
    <location>
        <begin position="41"/>
        <end position="61"/>
    </location>
</feature>
<organism evidence="7 8">
    <name type="scientific">Usitatibacter palustris</name>
    <dbReference type="NCBI Taxonomy" id="2732487"/>
    <lineage>
        <taxon>Bacteria</taxon>
        <taxon>Pseudomonadati</taxon>
        <taxon>Pseudomonadota</taxon>
        <taxon>Betaproteobacteria</taxon>
        <taxon>Nitrosomonadales</taxon>
        <taxon>Usitatibacteraceae</taxon>
        <taxon>Usitatibacter</taxon>
    </lineage>
</organism>
<feature type="transmembrane region" description="Helical" evidence="5">
    <location>
        <begin position="228"/>
        <end position="260"/>
    </location>
</feature>
<evidence type="ECO:0000256" key="4">
    <source>
        <dbReference type="ARBA" id="ARBA00023136"/>
    </source>
</evidence>
<dbReference type="InterPro" id="IPR038770">
    <property type="entry name" value="Na+/solute_symporter_sf"/>
</dbReference>
<dbReference type="Gene3D" id="1.20.1530.20">
    <property type="match status" value="1"/>
</dbReference>
<keyword evidence="3 5" id="KW-1133">Transmembrane helix</keyword>
<name>A0A6M4H552_9PROT</name>
<feature type="transmembrane region" description="Helical" evidence="5">
    <location>
        <begin position="67"/>
        <end position="83"/>
    </location>
</feature>
<gene>
    <name evidence="7" type="ORF">DSM104440_00613</name>
</gene>
<dbReference type="GO" id="GO:0015297">
    <property type="term" value="F:antiporter activity"/>
    <property type="evidence" value="ECO:0007669"/>
    <property type="project" value="InterPro"/>
</dbReference>
<feature type="transmembrane region" description="Helical" evidence="5">
    <location>
        <begin position="158"/>
        <end position="184"/>
    </location>
</feature>
<keyword evidence="8" id="KW-1185">Reference proteome</keyword>
<evidence type="ECO:0000256" key="3">
    <source>
        <dbReference type="ARBA" id="ARBA00022989"/>
    </source>
</evidence>
<feature type="transmembrane region" description="Helical" evidence="5">
    <location>
        <begin position="303"/>
        <end position="325"/>
    </location>
</feature>
<feature type="domain" description="Cation/H+ exchanger transmembrane" evidence="6">
    <location>
        <begin position="24"/>
        <end position="387"/>
    </location>
</feature>
<reference evidence="7 8" key="1">
    <citation type="submission" date="2020-04" db="EMBL/GenBank/DDBJ databases">
        <title>Usitatibacter rugosus gen. nov., sp. nov. and Usitatibacter palustris sp. nov., novel members of Usitatibacteraceae fam. nov. within the order Nitrosomonadales isolated from soil.</title>
        <authorList>
            <person name="Huber K.J."/>
            <person name="Neumann-Schaal M."/>
            <person name="Geppert A."/>
            <person name="Luckner M."/>
            <person name="Wanner G."/>
            <person name="Overmann J."/>
        </authorList>
    </citation>
    <scope>NUCLEOTIDE SEQUENCE [LARGE SCALE GENOMIC DNA]</scope>
    <source>
        <strain evidence="7 8">Swamp67</strain>
    </source>
</reference>
<evidence type="ECO:0000313" key="8">
    <source>
        <dbReference type="Proteomes" id="UP000503096"/>
    </source>
</evidence>
<feature type="transmembrane region" description="Helical" evidence="5">
    <location>
        <begin position="196"/>
        <end position="216"/>
    </location>
</feature>
<keyword evidence="2 5" id="KW-0812">Transmembrane</keyword>
<evidence type="ECO:0000259" key="6">
    <source>
        <dbReference type="Pfam" id="PF00999"/>
    </source>
</evidence>
<dbReference type="AlphaFoldDB" id="A0A6M4H552"/>
<dbReference type="PANTHER" id="PTHR43021">
    <property type="entry name" value="NA(+)/H(+) ANTIPORTER-RELATED"/>
    <property type="match status" value="1"/>
</dbReference>